<dbReference type="GO" id="GO:0030288">
    <property type="term" value="C:outer membrane-bounded periplasmic space"/>
    <property type="evidence" value="ECO:0007669"/>
    <property type="project" value="TreeGrafter"/>
</dbReference>
<feature type="chain" id="PRO_5017093258" description="Outer-membrane lipoprotein carrier protein" evidence="10">
    <location>
        <begin position="24"/>
        <end position="221"/>
    </location>
</feature>
<comment type="subunit">
    <text evidence="3 10">Monomer.</text>
</comment>
<feature type="signal peptide" evidence="10">
    <location>
        <begin position="1"/>
        <end position="23"/>
    </location>
</feature>
<evidence type="ECO:0000313" key="12">
    <source>
        <dbReference type="Proteomes" id="UP000252387"/>
    </source>
</evidence>
<sequence precursor="true">MKRFMLVLSAIVLALSLSTVARAATGPARARLDAFATGLHSLTGHFSQTLTDINGHTSKNSSGTLALQAPRQFRWDTLAPYKQTIVADGSRVWMYDPELEQVTVRIQSSEEAHSPLTVLTDLKQMDKDFKVVEQGEHDGLVWLRLSSTGKDPQFDHADLGFDANGLARMTFRDQLGSTTEIRFSGWRRNAPIPPATFNFVPPKGADVIGDAPVIDVQPLKD</sequence>
<dbReference type="EMBL" id="QFWQ01000003">
    <property type="protein sequence ID" value="RCS30778.1"/>
    <property type="molecule type" value="Genomic_DNA"/>
</dbReference>
<evidence type="ECO:0000256" key="2">
    <source>
        <dbReference type="ARBA" id="ARBA00007615"/>
    </source>
</evidence>
<dbReference type="Proteomes" id="UP000252387">
    <property type="component" value="Unassembled WGS sequence"/>
</dbReference>
<dbReference type="OrthoDB" id="9787361at2"/>
<dbReference type="GO" id="GO:0044874">
    <property type="term" value="P:lipoprotein localization to outer membrane"/>
    <property type="evidence" value="ECO:0007669"/>
    <property type="project" value="UniProtKB-UniRule"/>
</dbReference>
<proteinExistence type="inferred from homology"/>
<dbReference type="NCBIfam" id="TIGR00547">
    <property type="entry name" value="lolA"/>
    <property type="match status" value="1"/>
</dbReference>
<dbReference type="CDD" id="cd16325">
    <property type="entry name" value="LolA"/>
    <property type="match status" value="1"/>
</dbReference>
<comment type="function">
    <text evidence="10">Participates in the translocation of lipoproteins from the inner membrane to the outer membrane. Only forms a complex with a lipoprotein if the residue after the N-terminal Cys is not an aspartate (The Asp acts as a targeting signal to indicate that the lipoprotein should stay in the inner membrane).</text>
</comment>
<comment type="similarity">
    <text evidence="2 10">Belongs to the LolA family.</text>
</comment>
<dbReference type="InterPro" id="IPR004564">
    <property type="entry name" value="OM_lipoprot_carrier_LolA-like"/>
</dbReference>
<reference evidence="11 12" key="1">
    <citation type="submission" date="2018-05" db="EMBL/GenBank/DDBJ databases">
        <title>Draft genome sequence of Rhodanobacter denitrificans Yn1 isolated from gold copper mine.</title>
        <authorList>
            <person name="Yang N."/>
            <person name="Mazhar H.S."/>
            <person name="Rensing C."/>
        </authorList>
    </citation>
    <scope>NUCLEOTIDE SEQUENCE [LARGE SCALE GENOMIC DNA]</scope>
    <source>
        <strain evidence="11 12">Yn1</strain>
    </source>
</reference>
<evidence type="ECO:0000256" key="8">
    <source>
        <dbReference type="ARBA" id="ARBA00022927"/>
    </source>
</evidence>
<keyword evidence="5 10" id="KW-0813">Transport</keyword>
<dbReference type="AlphaFoldDB" id="A0A368KHZ1"/>
<keyword evidence="8 10" id="KW-0653">Protein transport</keyword>
<evidence type="ECO:0000256" key="10">
    <source>
        <dbReference type="HAMAP-Rule" id="MF_00240"/>
    </source>
</evidence>
<keyword evidence="11" id="KW-0449">Lipoprotein</keyword>
<name>A0A368KHZ1_9GAMM</name>
<keyword evidence="12" id="KW-1185">Reference proteome</keyword>
<evidence type="ECO:0000256" key="4">
    <source>
        <dbReference type="ARBA" id="ARBA00014035"/>
    </source>
</evidence>
<dbReference type="InterPro" id="IPR029046">
    <property type="entry name" value="LolA/LolB/LppX"/>
</dbReference>
<evidence type="ECO:0000256" key="6">
    <source>
        <dbReference type="ARBA" id="ARBA00022729"/>
    </source>
</evidence>
<keyword evidence="9 10" id="KW-0143">Chaperone</keyword>
<comment type="caution">
    <text evidence="11">The sequence shown here is derived from an EMBL/GenBank/DDBJ whole genome shotgun (WGS) entry which is preliminary data.</text>
</comment>
<dbReference type="HAMAP" id="MF_00240">
    <property type="entry name" value="LolA"/>
    <property type="match status" value="1"/>
</dbReference>
<comment type="subcellular location">
    <subcellularLocation>
        <location evidence="1 10">Periplasm</location>
    </subcellularLocation>
</comment>
<dbReference type="SUPFAM" id="SSF89392">
    <property type="entry name" value="Prokaryotic lipoproteins and lipoprotein localization factors"/>
    <property type="match status" value="1"/>
</dbReference>
<evidence type="ECO:0000256" key="5">
    <source>
        <dbReference type="ARBA" id="ARBA00022448"/>
    </source>
</evidence>
<dbReference type="PANTHER" id="PTHR35869:SF1">
    <property type="entry name" value="OUTER-MEMBRANE LIPOPROTEIN CARRIER PROTEIN"/>
    <property type="match status" value="1"/>
</dbReference>
<gene>
    <name evidence="10 11" type="primary">lolA</name>
    <name evidence="11" type="ORF">DEO45_03150</name>
</gene>
<dbReference type="GO" id="GO:0042953">
    <property type="term" value="P:lipoprotein transport"/>
    <property type="evidence" value="ECO:0007669"/>
    <property type="project" value="InterPro"/>
</dbReference>
<evidence type="ECO:0000256" key="9">
    <source>
        <dbReference type="ARBA" id="ARBA00023186"/>
    </source>
</evidence>
<evidence type="ECO:0000313" key="11">
    <source>
        <dbReference type="EMBL" id="RCS30778.1"/>
    </source>
</evidence>
<evidence type="ECO:0000256" key="7">
    <source>
        <dbReference type="ARBA" id="ARBA00022764"/>
    </source>
</evidence>
<dbReference type="InterPro" id="IPR018323">
    <property type="entry name" value="OM_lipoprot_carrier_LolA_Pbac"/>
</dbReference>
<protein>
    <recommendedName>
        <fullName evidence="4 10">Outer-membrane lipoprotein carrier protein</fullName>
    </recommendedName>
</protein>
<keyword evidence="7 10" id="KW-0574">Periplasm</keyword>
<evidence type="ECO:0000256" key="3">
    <source>
        <dbReference type="ARBA" id="ARBA00011245"/>
    </source>
</evidence>
<evidence type="ECO:0000256" key="1">
    <source>
        <dbReference type="ARBA" id="ARBA00004418"/>
    </source>
</evidence>
<dbReference type="RefSeq" id="WP_114340858.1">
    <property type="nucleotide sequence ID" value="NZ_QFWQ01000003.1"/>
</dbReference>
<organism evidence="11 12">
    <name type="scientific">Rhodanobacter denitrificans</name>
    <dbReference type="NCBI Taxonomy" id="666685"/>
    <lineage>
        <taxon>Bacteria</taxon>
        <taxon>Pseudomonadati</taxon>
        <taxon>Pseudomonadota</taxon>
        <taxon>Gammaproteobacteria</taxon>
        <taxon>Lysobacterales</taxon>
        <taxon>Rhodanobacteraceae</taxon>
        <taxon>Rhodanobacter</taxon>
    </lineage>
</organism>
<dbReference type="Pfam" id="PF03548">
    <property type="entry name" value="LolA"/>
    <property type="match status" value="1"/>
</dbReference>
<dbReference type="PANTHER" id="PTHR35869">
    <property type="entry name" value="OUTER-MEMBRANE LIPOPROTEIN CARRIER PROTEIN"/>
    <property type="match status" value="1"/>
</dbReference>
<dbReference type="Gene3D" id="2.50.20.10">
    <property type="entry name" value="Lipoprotein localisation LolA/LolB/LppX"/>
    <property type="match status" value="1"/>
</dbReference>
<keyword evidence="6 10" id="KW-0732">Signal</keyword>
<accession>A0A368KHZ1</accession>